<dbReference type="SUPFAM" id="SSF55961">
    <property type="entry name" value="Bet v1-like"/>
    <property type="match status" value="1"/>
</dbReference>
<proteinExistence type="inferred from homology"/>
<gene>
    <name evidence="3" type="ORF">GGD89_002076</name>
</gene>
<dbReference type="InterPro" id="IPR005031">
    <property type="entry name" value="COQ10_START"/>
</dbReference>
<feature type="domain" description="Coenzyme Q-binding protein COQ10 START" evidence="2">
    <location>
        <begin position="11"/>
        <end position="126"/>
    </location>
</feature>
<dbReference type="PANTHER" id="PTHR12901:SF10">
    <property type="entry name" value="COENZYME Q-BINDING PROTEIN COQ10, MITOCHONDRIAL"/>
    <property type="match status" value="1"/>
</dbReference>
<dbReference type="EMBL" id="JACIGK010000013">
    <property type="protein sequence ID" value="MBB4266445.1"/>
    <property type="molecule type" value="Genomic_DNA"/>
</dbReference>
<evidence type="ECO:0000313" key="4">
    <source>
        <dbReference type="Proteomes" id="UP000554286"/>
    </source>
</evidence>
<dbReference type="RefSeq" id="WP_184044868.1">
    <property type="nucleotide sequence ID" value="NZ_JACIGK010000013.1"/>
</dbReference>
<dbReference type="GO" id="GO:0045333">
    <property type="term" value="P:cellular respiration"/>
    <property type="evidence" value="ECO:0007669"/>
    <property type="project" value="InterPro"/>
</dbReference>
<accession>A0A7W6RDQ1</accession>
<evidence type="ECO:0000256" key="1">
    <source>
        <dbReference type="ARBA" id="ARBA00008918"/>
    </source>
</evidence>
<dbReference type="PANTHER" id="PTHR12901">
    <property type="entry name" value="SPERM PROTEIN HOMOLOG"/>
    <property type="match status" value="1"/>
</dbReference>
<dbReference type="Proteomes" id="UP000554286">
    <property type="component" value="Unassembled WGS sequence"/>
</dbReference>
<sequence length="163" mass="17988">MPHLTLHRDVGFPCPLVYDVIADVRRYPEFLPGFHAVRTDGHDGAALRVIQTVGGLGLTTTFLSHATFDRPHTIRIVSTDRPFRSLNQTWTLSERGPARTHVRLQADYALADRLAGVVFDRLYPGLLRGGLSALIRRVSAMHRANVGGSRVPRADTARGEAGR</sequence>
<reference evidence="3 4" key="1">
    <citation type="submission" date="2020-08" db="EMBL/GenBank/DDBJ databases">
        <title>Genome sequencing of Purple Non-Sulfur Bacteria from various extreme environments.</title>
        <authorList>
            <person name="Mayer M."/>
        </authorList>
    </citation>
    <scope>NUCLEOTIDE SEQUENCE [LARGE SCALE GENOMIC DNA]</scope>
    <source>
        <strain evidence="3 4">JA131</strain>
    </source>
</reference>
<comment type="similarity">
    <text evidence="1">Belongs to the ribosome association toxin RatA family.</text>
</comment>
<evidence type="ECO:0000259" key="2">
    <source>
        <dbReference type="Pfam" id="PF03364"/>
    </source>
</evidence>
<dbReference type="Pfam" id="PF03364">
    <property type="entry name" value="Polyketide_cyc"/>
    <property type="match status" value="1"/>
</dbReference>
<comment type="caution">
    <text evidence="3">The sequence shown here is derived from an EMBL/GenBank/DDBJ whole genome shotgun (WGS) entry which is preliminary data.</text>
</comment>
<dbReference type="Gene3D" id="3.30.530.20">
    <property type="match status" value="1"/>
</dbReference>
<organism evidence="3 4">
    <name type="scientific">Roseospira visakhapatnamensis</name>
    <dbReference type="NCBI Taxonomy" id="390880"/>
    <lineage>
        <taxon>Bacteria</taxon>
        <taxon>Pseudomonadati</taxon>
        <taxon>Pseudomonadota</taxon>
        <taxon>Alphaproteobacteria</taxon>
        <taxon>Rhodospirillales</taxon>
        <taxon>Rhodospirillaceae</taxon>
        <taxon>Roseospira</taxon>
    </lineage>
</organism>
<dbReference type="InterPro" id="IPR044996">
    <property type="entry name" value="COQ10-like"/>
</dbReference>
<name>A0A7W6RDQ1_9PROT</name>
<evidence type="ECO:0000313" key="3">
    <source>
        <dbReference type="EMBL" id="MBB4266445.1"/>
    </source>
</evidence>
<dbReference type="InterPro" id="IPR023393">
    <property type="entry name" value="START-like_dom_sf"/>
</dbReference>
<keyword evidence="4" id="KW-1185">Reference proteome</keyword>
<dbReference type="AlphaFoldDB" id="A0A7W6RDQ1"/>
<protein>
    <submittedName>
        <fullName evidence="3">Coenzyme Q-binding protein COQ10</fullName>
    </submittedName>
</protein>
<dbReference type="GO" id="GO:0048039">
    <property type="term" value="F:ubiquinone binding"/>
    <property type="evidence" value="ECO:0007669"/>
    <property type="project" value="InterPro"/>
</dbReference>